<comment type="caution">
    <text evidence="3">The sequence shown here is derived from an EMBL/GenBank/DDBJ whole genome shotgun (WGS) entry which is preliminary data.</text>
</comment>
<reference evidence="3 4" key="1">
    <citation type="journal article" date="2021" name="Sci. Rep.">
        <title>The distribution of antibiotic resistance genes in chicken gut microbiota commensals.</title>
        <authorList>
            <person name="Juricova H."/>
            <person name="Matiasovicova J."/>
            <person name="Kubasova T."/>
            <person name="Cejkova D."/>
            <person name="Rychlik I."/>
        </authorList>
    </citation>
    <scope>NUCLEOTIDE SEQUENCE [LARGE SCALE GENOMIC DNA]</scope>
    <source>
        <strain evidence="3 4">An829</strain>
    </source>
</reference>
<feature type="signal peptide" evidence="2">
    <location>
        <begin position="1"/>
        <end position="25"/>
    </location>
</feature>
<feature type="region of interest" description="Disordered" evidence="1">
    <location>
        <begin position="181"/>
        <end position="200"/>
    </location>
</feature>
<evidence type="ECO:0000256" key="1">
    <source>
        <dbReference type="SAM" id="MobiDB-lite"/>
    </source>
</evidence>
<name>A0ABS2DTA6_9BURK</name>
<keyword evidence="4" id="KW-1185">Reference proteome</keyword>
<evidence type="ECO:0000256" key="2">
    <source>
        <dbReference type="SAM" id="SignalP"/>
    </source>
</evidence>
<sequence length="200" mass="21895">MKVSIRTGRFVVAAICSLSAGAALAEWTAPAPGARAAGASPDAVSKAAAPVEARMPFDAAVAVPQGADSGPAFRLWSQMTAEERANIWPYLDEVAKNMHWREMTKREQKALASCLSEGDRDDLRRRFTIDPDELSQTKRASHAVPQRPHRLNREELRLMRQQIIEVHLEYSGKRAAHRCADGGQTRVNAEGPADDGGARR</sequence>
<dbReference type="RefSeq" id="WP_205103508.1">
    <property type="nucleotide sequence ID" value="NZ_JACJJC010000013.1"/>
</dbReference>
<protein>
    <recommendedName>
        <fullName evidence="5">DUF3106 domain-containing protein</fullName>
    </recommendedName>
</protein>
<evidence type="ECO:0000313" key="3">
    <source>
        <dbReference type="EMBL" id="MBM6704544.1"/>
    </source>
</evidence>
<accession>A0ABS2DTA6</accession>
<dbReference type="Proteomes" id="UP000715095">
    <property type="component" value="Unassembled WGS sequence"/>
</dbReference>
<evidence type="ECO:0000313" key="4">
    <source>
        <dbReference type="Proteomes" id="UP000715095"/>
    </source>
</evidence>
<evidence type="ECO:0008006" key="5">
    <source>
        <dbReference type="Google" id="ProtNLM"/>
    </source>
</evidence>
<keyword evidence="2" id="KW-0732">Signal</keyword>
<feature type="chain" id="PRO_5045834723" description="DUF3106 domain-containing protein" evidence="2">
    <location>
        <begin position="26"/>
        <end position="200"/>
    </location>
</feature>
<dbReference type="EMBL" id="JACJJC010000013">
    <property type="protein sequence ID" value="MBM6704544.1"/>
    <property type="molecule type" value="Genomic_DNA"/>
</dbReference>
<proteinExistence type="predicted"/>
<gene>
    <name evidence="3" type="ORF">H6A60_08620</name>
</gene>
<organism evidence="3 4">
    <name type="scientific">Sutterella massiliensis</name>
    <dbReference type="NCBI Taxonomy" id="1816689"/>
    <lineage>
        <taxon>Bacteria</taxon>
        <taxon>Pseudomonadati</taxon>
        <taxon>Pseudomonadota</taxon>
        <taxon>Betaproteobacteria</taxon>
        <taxon>Burkholderiales</taxon>
        <taxon>Sutterellaceae</taxon>
        <taxon>Sutterella</taxon>
    </lineage>
</organism>